<dbReference type="Gene3D" id="2.60.40.3210">
    <property type="entry name" value="Zona pellucida, ZP-N domain"/>
    <property type="match status" value="1"/>
</dbReference>
<accession>E4X1Z6</accession>
<dbReference type="EMBL" id="FN653021">
    <property type="protein sequence ID" value="CBY23463.1"/>
    <property type="molecule type" value="Genomic_DNA"/>
</dbReference>
<name>E4X1Z6_OIKDI</name>
<evidence type="ECO:0000313" key="2">
    <source>
        <dbReference type="Proteomes" id="UP000001307"/>
    </source>
</evidence>
<proteinExistence type="predicted"/>
<protein>
    <submittedName>
        <fullName evidence="1">Uncharacterized protein</fullName>
    </submittedName>
</protein>
<organism evidence="1">
    <name type="scientific">Oikopleura dioica</name>
    <name type="common">Tunicate</name>
    <dbReference type="NCBI Taxonomy" id="34765"/>
    <lineage>
        <taxon>Eukaryota</taxon>
        <taxon>Metazoa</taxon>
        <taxon>Chordata</taxon>
        <taxon>Tunicata</taxon>
        <taxon>Appendicularia</taxon>
        <taxon>Copelata</taxon>
        <taxon>Oikopleuridae</taxon>
        <taxon>Oikopleura</taxon>
    </lineage>
</organism>
<evidence type="ECO:0000313" key="1">
    <source>
        <dbReference type="EMBL" id="CBY23463.1"/>
    </source>
</evidence>
<dbReference type="OrthoDB" id="10380155at2759"/>
<dbReference type="AlphaFoldDB" id="E4X1Z6"/>
<dbReference type="Proteomes" id="UP000001307">
    <property type="component" value="Unassembled WGS sequence"/>
</dbReference>
<reference evidence="1" key="1">
    <citation type="journal article" date="2010" name="Science">
        <title>Plasticity of animal genome architecture unmasked by rapid evolution of a pelagic tunicate.</title>
        <authorList>
            <person name="Denoeud F."/>
            <person name="Henriet S."/>
            <person name="Mungpakdee S."/>
            <person name="Aury J.M."/>
            <person name="Da Silva C."/>
            <person name="Brinkmann H."/>
            <person name="Mikhaleva J."/>
            <person name="Olsen L.C."/>
            <person name="Jubin C."/>
            <person name="Canestro C."/>
            <person name="Bouquet J.M."/>
            <person name="Danks G."/>
            <person name="Poulain J."/>
            <person name="Campsteijn C."/>
            <person name="Adamski M."/>
            <person name="Cross I."/>
            <person name="Yadetie F."/>
            <person name="Muffato M."/>
            <person name="Louis A."/>
            <person name="Butcher S."/>
            <person name="Tsagkogeorga G."/>
            <person name="Konrad A."/>
            <person name="Singh S."/>
            <person name="Jensen M.F."/>
            <person name="Cong E.H."/>
            <person name="Eikeseth-Otteraa H."/>
            <person name="Noel B."/>
            <person name="Anthouard V."/>
            <person name="Porcel B.M."/>
            <person name="Kachouri-Lafond R."/>
            <person name="Nishino A."/>
            <person name="Ugolini M."/>
            <person name="Chourrout P."/>
            <person name="Nishida H."/>
            <person name="Aasland R."/>
            <person name="Huzurbazar S."/>
            <person name="Westhof E."/>
            <person name="Delsuc F."/>
            <person name="Lehrach H."/>
            <person name="Reinhardt R."/>
            <person name="Weissenbach J."/>
            <person name="Roy S.W."/>
            <person name="Artiguenave F."/>
            <person name="Postlethwait J.H."/>
            <person name="Manak J.R."/>
            <person name="Thompson E.M."/>
            <person name="Jaillon O."/>
            <person name="Du Pasquier L."/>
            <person name="Boudinot P."/>
            <person name="Liberles D.A."/>
            <person name="Volff J.N."/>
            <person name="Philippe H."/>
            <person name="Lenhard B."/>
            <person name="Roest Crollius H."/>
            <person name="Wincker P."/>
            <person name="Chourrout D."/>
        </authorList>
    </citation>
    <scope>NUCLEOTIDE SEQUENCE [LARGE SCALE GENOMIC DNA]</scope>
</reference>
<gene>
    <name evidence="1" type="ORF">GSOID_T00015902001</name>
</gene>
<keyword evidence="2" id="KW-1185">Reference proteome</keyword>
<dbReference type="InParanoid" id="E4X1Z6"/>
<sequence length="373" mass="42465">MKIQNALAMVQIGRGLRVDFGNSHTKNFRSSDELQKQRVLAASRIATDRESFIASLRDNDFFFVPEFEITKIVDLNVDVRDVRPNDFDVDFLKTNRNFGFLEQDEDPQSRSPRKTILDDEPREEVFESFSEDAIMLDFEASGEGSGVDPMTTEATLTTTEEITTIVELWSSLSADGELPTTTTGIQTTIQTSTTHAPQTRFNPIDKAAFFGNPVTTERNQQITSLIQINEQALEVPPSVDVQCSAKNICVEFTKSYLVQHWHMEKWWGLHFSELCNELHVYEDDTTFKMCLGDENTSDFLNCGTQLSTNATHAVFSNHVTHFYPQQSVTPGLEVGTFGTQKIFEWKCSYPLQMVHSSDVLYKYYRTIRITARI</sequence>